<comment type="similarity">
    <text evidence="2">Belongs to the fatty acid desaturase type 1 family.</text>
</comment>
<keyword evidence="3" id="KW-0349">Heme</keyword>
<evidence type="ECO:0000259" key="12">
    <source>
        <dbReference type="PROSITE" id="PS50255"/>
    </source>
</evidence>
<dbReference type="InterPro" id="IPR012171">
    <property type="entry name" value="Fatty_acid_desaturase"/>
</dbReference>
<dbReference type="InterPro" id="IPR001199">
    <property type="entry name" value="Cyt_B5-like_heme/steroid-bd"/>
</dbReference>
<keyword evidence="10 11" id="KW-0472">Membrane</keyword>
<evidence type="ECO:0000256" key="7">
    <source>
        <dbReference type="ARBA" id="ARBA00023002"/>
    </source>
</evidence>
<keyword evidence="8" id="KW-0408">Iron</keyword>
<dbReference type="PIRSF" id="PIRSF015921">
    <property type="entry name" value="FA_sphinglp_des"/>
    <property type="match status" value="1"/>
</dbReference>
<keyword evidence="6 11" id="KW-1133">Transmembrane helix</keyword>
<dbReference type="SMART" id="SM01117">
    <property type="entry name" value="Cyt-b5"/>
    <property type="match status" value="1"/>
</dbReference>
<evidence type="ECO:0000256" key="11">
    <source>
        <dbReference type="SAM" id="Phobius"/>
    </source>
</evidence>
<dbReference type="PROSITE" id="PS00191">
    <property type="entry name" value="CYTOCHROME_B5_1"/>
    <property type="match status" value="1"/>
</dbReference>
<keyword evidence="5" id="KW-0479">Metal-binding</keyword>
<dbReference type="GO" id="GO:0016717">
    <property type="term" value="F:oxidoreductase activity, acting on paired donors, with oxidation of a pair of donors resulting in the reduction of molecular oxygen to two molecules of water"/>
    <property type="evidence" value="ECO:0007669"/>
    <property type="project" value="TreeGrafter"/>
</dbReference>
<dbReference type="GO" id="GO:0016020">
    <property type="term" value="C:membrane"/>
    <property type="evidence" value="ECO:0007669"/>
    <property type="project" value="UniProtKB-SubCell"/>
</dbReference>
<evidence type="ECO:0000256" key="5">
    <source>
        <dbReference type="ARBA" id="ARBA00022723"/>
    </source>
</evidence>
<dbReference type="InterPro" id="IPR005804">
    <property type="entry name" value="FA_desaturase_dom"/>
</dbReference>
<dbReference type="Pfam" id="PF00487">
    <property type="entry name" value="FA_desaturase"/>
    <property type="match status" value="1"/>
</dbReference>
<evidence type="ECO:0000256" key="2">
    <source>
        <dbReference type="ARBA" id="ARBA00009295"/>
    </source>
</evidence>
<accession>A0A7S3LIU8</accession>
<dbReference type="CDD" id="cd03506">
    <property type="entry name" value="Delta6-FADS-like"/>
    <property type="match status" value="1"/>
</dbReference>
<evidence type="ECO:0000256" key="10">
    <source>
        <dbReference type="ARBA" id="ARBA00023136"/>
    </source>
</evidence>
<feature type="domain" description="Cytochrome b5 heme-binding" evidence="12">
    <location>
        <begin position="18"/>
        <end position="83"/>
    </location>
</feature>
<dbReference type="GO" id="GO:0046872">
    <property type="term" value="F:metal ion binding"/>
    <property type="evidence" value="ECO:0007669"/>
    <property type="project" value="UniProtKB-KW"/>
</dbReference>
<sequence length="434" mass="49733">MCKGPAEEKKKVDSGPKYMRIYDEVYDVTNFISRHPGGKVIEFYVGQDATDAFEALHYHSAIAKKWLKSVPKAPKELIVAKETKDEKKVFIKDDGESPLVQDFRKLLVVWNEKGYFDVNYPLLVYRMFEIFAFVALSFYLFALPLSAPLRIFLSSVTIGIAWTRCGWLQHDGGHCGVTGNTTVDHLIQLIFEGFVKGGSAFWWRNRHNKHHAKCNVQGKDSDLNTYPLLSWDIRTAKKLPKKYIAIQHYTFVPLLGLYVPLFFFTTKLFMWRKKRSIEAAVSVAHYSTFIYILSNICGGTPGEIFAFFFFGYVVQGLYLGFCFSLSHFAMPQIPEGEDDQDWVTNAISTTLNTDPTPFLSWLTGHLNLQIEHHLCPQMPTENLLKIKGDVEALAKKHDIKYNSVTFWEASNFTIGTLRDVANQRRMIQEICESD</sequence>
<keyword evidence="4 11" id="KW-0812">Transmembrane</keyword>
<evidence type="ECO:0000256" key="4">
    <source>
        <dbReference type="ARBA" id="ARBA00022692"/>
    </source>
</evidence>
<dbReference type="AlphaFoldDB" id="A0A7S3LIU8"/>
<keyword evidence="9" id="KW-0443">Lipid metabolism</keyword>
<dbReference type="EMBL" id="HBIN01004238">
    <property type="protein sequence ID" value="CAE0432654.1"/>
    <property type="molecule type" value="Transcribed_RNA"/>
</dbReference>
<reference evidence="13" key="1">
    <citation type="submission" date="2021-01" db="EMBL/GenBank/DDBJ databases">
        <authorList>
            <person name="Corre E."/>
            <person name="Pelletier E."/>
            <person name="Niang G."/>
            <person name="Scheremetjew M."/>
            <person name="Finn R."/>
            <person name="Kale V."/>
            <person name="Holt S."/>
            <person name="Cochrane G."/>
            <person name="Meng A."/>
            <person name="Brown T."/>
            <person name="Cohen L."/>
        </authorList>
    </citation>
    <scope>NUCLEOTIDE SEQUENCE</scope>
    <source>
        <strain evidence="13">GSBS06</strain>
    </source>
</reference>
<comment type="subcellular location">
    <subcellularLocation>
        <location evidence="1">Membrane</location>
        <topology evidence="1">Multi-pass membrane protein</topology>
    </subcellularLocation>
</comment>
<dbReference type="GO" id="GO:0020037">
    <property type="term" value="F:heme binding"/>
    <property type="evidence" value="ECO:0007669"/>
    <property type="project" value="InterPro"/>
</dbReference>
<evidence type="ECO:0000256" key="1">
    <source>
        <dbReference type="ARBA" id="ARBA00004141"/>
    </source>
</evidence>
<keyword evidence="7" id="KW-0560">Oxidoreductase</keyword>
<dbReference type="PANTHER" id="PTHR19353:SF88">
    <property type="entry name" value="DELTA(5) FATTY ACID DESATURASE FAT-4"/>
    <property type="match status" value="1"/>
</dbReference>
<organism evidence="13">
    <name type="scientific">Aplanochytrium stocchinoi</name>
    <dbReference type="NCBI Taxonomy" id="215587"/>
    <lineage>
        <taxon>Eukaryota</taxon>
        <taxon>Sar</taxon>
        <taxon>Stramenopiles</taxon>
        <taxon>Bigyra</taxon>
        <taxon>Labyrinthulomycetes</taxon>
        <taxon>Thraustochytrida</taxon>
        <taxon>Thraustochytriidae</taxon>
        <taxon>Aplanochytrium</taxon>
    </lineage>
</organism>
<proteinExistence type="inferred from homology"/>
<dbReference type="InterPro" id="IPR018506">
    <property type="entry name" value="Cyt_B5_heme-BS"/>
</dbReference>
<feature type="transmembrane region" description="Helical" evidence="11">
    <location>
        <begin position="123"/>
        <end position="142"/>
    </location>
</feature>
<evidence type="ECO:0000256" key="8">
    <source>
        <dbReference type="ARBA" id="ARBA00023004"/>
    </source>
</evidence>
<dbReference type="Pfam" id="PF00173">
    <property type="entry name" value="Cyt-b5"/>
    <property type="match status" value="1"/>
</dbReference>
<dbReference type="Gene3D" id="3.10.120.10">
    <property type="entry name" value="Cytochrome b5-like heme/steroid binding domain"/>
    <property type="match status" value="1"/>
</dbReference>
<evidence type="ECO:0000256" key="3">
    <source>
        <dbReference type="ARBA" id="ARBA00022617"/>
    </source>
</evidence>
<feature type="transmembrane region" description="Helical" evidence="11">
    <location>
        <begin position="246"/>
        <end position="264"/>
    </location>
</feature>
<dbReference type="SUPFAM" id="SSF55856">
    <property type="entry name" value="Cytochrome b5-like heme/steroid binding domain"/>
    <property type="match status" value="1"/>
</dbReference>
<dbReference type="InterPro" id="IPR036400">
    <property type="entry name" value="Cyt_B5-like_heme/steroid_sf"/>
</dbReference>
<evidence type="ECO:0000313" key="13">
    <source>
        <dbReference type="EMBL" id="CAE0432654.1"/>
    </source>
</evidence>
<evidence type="ECO:0000256" key="9">
    <source>
        <dbReference type="ARBA" id="ARBA00023098"/>
    </source>
</evidence>
<gene>
    <name evidence="13" type="ORF">ASTO00021_LOCUS2972</name>
</gene>
<dbReference type="GO" id="GO:0006629">
    <property type="term" value="P:lipid metabolic process"/>
    <property type="evidence" value="ECO:0007669"/>
    <property type="project" value="UniProtKB-KW"/>
</dbReference>
<evidence type="ECO:0000256" key="6">
    <source>
        <dbReference type="ARBA" id="ARBA00022989"/>
    </source>
</evidence>
<dbReference type="PROSITE" id="PS50255">
    <property type="entry name" value="CYTOCHROME_B5_2"/>
    <property type="match status" value="1"/>
</dbReference>
<dbReference type="PANTHER" id="PTHR19353">
    <property type="entry name" value="FATTY ACID DESATURASE 2"/>
    <property type="match status" value="1"/>
</dbReference>
<name>A0A7S3LIU8_9STRA</name>
<protein>
    <recommendedName>
        <fullName evidence="12">Cytochrome b5 heme-binding domain-containing protein</fullName>
    </recommendedName>
</protein>